<dbReference type="Gene3D" id="2.40.30.10">
    <property type="entry name" value="Translation factors"/>
    <property type="match status" value="1"/>
</dbReference>
<dbReference type="CDD" id="cd06193">
    <property type="entry name" value="siderophore_interacting"/>
    <property type="match status" value="1"/>
</dbReference>
<dbReference type="Gene3D" id="3.40.50.80">
    <property type="entry name" value="Nucleotide-binding domain of ferredoxin-NADP reductase (FNR) module"/>
    <property type="match status" value="1"/>
</dbReference>
<dbReference type="InterPro" id="IPR017927">
    <property type="entry name" value="FAD-bd_FR_type"/>
</dbReference>
<dbReference type="PANTHER" id="PTHR30157:SF0">
    <property type="entry name" value="NADPH-DEPENDENT FERRIC-CHELATE REDUCTASE"/>
    <property type="match status" value="1"/>
</dbReference>
<evidence type="ECO:0000256" key="1">
    <source>
        <dbReference type="SAM" id="MobiDB-lite"/>
    </source>
</evidence>
<keyword evidence="4" id="KW-1185">Reference proteome</keyword>
<dbReference type="SUPFAM" id="SSF63380">
    <property type="entry name" value="Riboflavin synthase domain-like"/>
    <property type="match status" value="1"/>
</dbReference>
<dbReference type="InterPro" id="IPR013113">
    <property type="entry name" value="SIP_FAD-bd"/>
</dbReference>
<proteinExistence type="predicted"/>
<organism evidence="3 4">
    <name type="scientific">Lipingzhangella halophila</name>
    <dbReference type="NCBI Taxonomy" id="1783352"/>
    <lineage>
        <taxon>Bacteria</taxon>
        <taxon>Bacillati</taxon>
        <taxon>Actinomycetota</taxon>
        <taxon>Actinomycetes</taxon>
        <taxon>Streptosporangiales</taxon>
        <taxon>Nocardiopsidaceae</taxon>
        <taxon>Lipingzhangella</taxon>
    </lineage>
</organism>
<dbReference type="InterPro" id="IPR017938">
    <property type="entry name" value="Riboflavin_synthase-like_b-brl"/>
</dbReference>
<feature type="domain" description="FAD-binding FR-type" evidence="2">
    <location>
        <begin position="13"/>
        <end position="147"/>
    </location>
</feature>
<dbReference type="Pfam" id="PF04954">
    <property type="entry name" value="SIP"/>
    <property type="match status" value="1"/>
</dbReference>
<name>A0A7W7RFS7_9ACTN</name>
<evidence type="ECO:0000313" key="4">
    <source>
        <dbReference type="Proteomes" id="UP000523007"/>
    </source>
</evidence>
<reference evidence="3 4" key="1">
    <citation type="submission" date="2020-08" db="EMBL/GenBank/DDBJ databases">
        <title>Sequencing the genomes of 1000 actinobacteria strains.</title>
        <authorList>
            <person name="Klenk H.-P."/>
        </authorList>
    </citation>
    <scope>NUCLEOTIDE SEQUENCE [LARGE SCALE GENOMIC DNA]</scope>
    <source>
        <strain evidence="3 4">DSM 102030</strain>
    </source>
</reference>
<comment type="caution">
    <text evidence="3">The sequence shown here is derived from an EMBL/GenBank/DDBJ whole genome shotgun (WGS) entry which is preliminary data.</text>
</comment>
<dbReference type="PANTHER" id="PTHR30157">
    <property type="entry name" value="FERRIC REDUCTASE, NADPH-DEPENDENT"/>
    <property type="match status" value="1"/>
</dbReference>
<dbReference type="SUPFAM" id="SSF46785">
    <property type="entry name" value="Winged helix' DNA-binding domain"/>
    <property type="match status" value="1"/>
</dbReference>
<protein>
    <submittedName>
        <fullName evidence="3">NADPH-dependent ferric siderophore reductase</fullName>
    </submittedName>
</protein>
<dbReference type="EMBL" id="JACHJT010000001">
    <property type="protein sequence ID" value="MBB4931191.1"/>
    <property type="molecule type" value="Genomic_DNA"/>
</dbReference>
<feature type="region of interest" description="Disordered" evidence="1">
    <location>
        <begin position="271"/>
        <end position="295"/>
    </location>
</feature>
<dbReference type="InterPro" id="IPR007037">
    <property type="entry name" value="SIP_rossman_dom"/>
</dbReference>
<dbReference type="RefSeq" id="WP_184577019.1">
    <property type="nucleotide sequence ID" value="NZ_JACHJT010000001.1"/>
</dbReference>
<evidence type="ECO:0000313" key="3">
    <source>
        <dbReference type="EMBL" id="MBB4931191.1"/>
    </source>
</evidence>
<dbReference type="InterPro" id="IPR036390">
    <property type="entry name" value="WH_DNA-bd_sf"/>
</dbReference>
<dbReference type="Proteomes" id="UP000523007">
    <property type="component" value="Unassembled WGS sequence"/>
</dbReference>
<dbReference type="InterPro" id="IPR039261">
    <property type="entry name" value="FNR_nucleotide-bd"/>
</dbReference>
<feature type="compositionally biased region" description="Basic and acidic residues" evidence="1">
    <location>
        <begin position="271"/>
        <end position="284"/>
    </location>
</feature>
<gene>
    <name evidence="3" type="ORF">F4561_002011</name>
</gene>
<evidence type="ECO:0000259" key="2">
    <source>
        <dbReference type="PROSITE" id="PS51384"/>
    </source>
</evidence>
<dbReference type="Pfam" id="PF08021">
    <property type="entry name" value="FAD_binding_9"/>
    <property type="match status" value="1"/>
</dbReference>
<dbReference type="InterPro" id="IPR039374">
    <property type="entry name" value="SIP_fam"/>
</dbReference>
<dbReference type="Gene3D" id="1.10.10.10">
    <property type="entry name" value="Winged helix-like DNA-binding domain superfamily/Winged helix DNA-binding domain"/>
    <property type="match status" value="1"/>
</dbReference>
<accession>A0A7W7RFS7</accession>
<dbReference type="InterPro" id="IPR036388">
    <property type="entry name" value="WH-like_DNA-bd_sf"/>
</dbReference>
<dbReference type="PROSITE" id="PS51384">
    <property type="entry name" value="FAD_FR"/>
    <property type="match status" value="1"/>
</dbReference>
<sequence>MPRTSRPMQVHPIVLRHVEVVRVTDVTPNLRRITLGGDELAAGTMGDGFERPPFRSDGFDDHVKIVLPAADGTVPHIGTQQEKRFAWNPEALARTRDYTVRAWNPEARTLDLDVVRHDHGLAAAWAFRARPGDQIHVAGPKSCALRNDEAEWHLLVGDETALPSIGRWLEEAPEATRGHAIVEIPTAADRQDIPTAADVEIEWLVRGDVPAGMSTQLFDAVQRVRMPDRRVYAWVGGEALTIAPIRRYLRSGLGLPKEDVEVTGYWRRPKAAVDDRGPRDDAERLAPASPGGDAETSMELLHEVHEMTELAPPIVTRAAVTLGIGPLIATGVSTPDELGRETGADPARLRLLLDAMTALGLAEREGDRYRNTARGGILMEESSLEALSLDNPANREALALVDLVDVLRSDDSSPCLGASPWRARRAADTALDDAHQDRSADLLQYVIDPLAKLAPVAEARTLAVVGDAAPYVASHIAGGRTVQLPGAGEAEWPAYDCAVLVGALEGRADDDALGLLRTAFAAGSALVLAEHTTDRAAADDHVAEHALTSLAVTGMVPRSSGRIGELLRAAGAAEVETTTLGWGFGAYGSVTVAHA</sequence>
<dbReference type="AlphaFoldDB" id="A0A7W7RFS7"/>
<dbReference type="GO" id="GO:0016491">
    <property type="term" value="F:oxidoreductase activity"/>
    <property type="evidence" value="ECO:0007669"/>
    <property type="project" value="InterPro"/>
</dbReference>